<evidence type="ECO:0000313" key="1">
    <source>
        <dbReference type="EMBL" id="HHF48890.1"/>
    </source>
</evidence>
<proteinExistence type="predicted"/>
<sequence>MKVKFDDNIGTDTIECWGITVHLLKSILFGKTEEERKKRIKEIISEKLLEIIPKIEEKYGYIEEVHVSLASAWTRYYVFRLECFGENKNVFALNLLSPNSHLKSFKNFEETIKDILKKFPDNIAKPLYISDDIMLQEWVEGKLLSDFKDGDILIDEEEAKRCIPLTSSFLYELKKEGYVYTPWDDYEVVLRDNKIILLDLTRFVKRDLKEEEFFEFYYGVPFTPPEIIKPHPENPAHRLYWRGVSDKDYFGTDRKEYRRLFLLGVARECESFEEFKRVCGNVIKDAEKLWREAFRKFR</sequence>
<gene>
    <name evidence="1" type="ORF">ENL48_07235</name>
</gene>
<reference evidence="1" key="1">
    <citation type="journal article" date="2020" name="mSystems">
        <title>Genome- and Community-Level Interaction Insights into Carbon Utilization and Element Cycling Functions of Hydrothermarchaeota in Hydrothermal Sediment.</title>
        <authorList>
            <person name="Zhou Z."/>
            <person name="Liu Y."/>
            <person name="Xu W."/>
            <person name="Pan J."/>
            <person name="Luo Z.H."/>
            <person name="Li M."/>
        </authorList>
    </citation>
    <scope>NUCLEOTIDE SEQUENCE [LARGE SCALE GENOMIC DNA]</scope>
    <source>
        <strain evidence="1">SpSt-10</strain>
    </source>
</reference>
<comment type="caution">
    <text evidence="1">The sequence shown here is derived from an EMBL/GenBank/DDBJ whole genome shotgun (WGS) entry which is preliminary data.</text>
</comment>
<organism evidence="1">
    <name type="scientific">Geoglobus ahangari</name>
    <dbReference type="NCBI Taxonomy" id="113653"/>
    <lineage>
        <taxon>Archaea</taxon>
        <taxon>Methanobacteriati</taxon>
        <taxon>Methanobacteriota</taxon>
        <taxon>Archaeoglobi</taxon>
        <taxon>Archaeoglobales</taxon>
        <taxon>Archaeoglobaceae</taxon>
        <taxon>Geoglobus</taxon>
    </lineage>
</organism>
<protein>
    <submittedName>
        <fullName evidence="1">Uncharacterized protein</fullName>
    </submittedName>
</protein>
<dbReference type="AlphaFoldDB" id="A0A7J3TK51"/>
<dbReference type="EMBL" id="DRUC01000109">
    <property type="protein sequence ID" value="HHF48890.1"/>
    <property type="molecule type" value="Genomic_DNA"/>
</dbReference>
<name>A0A7J3TK51_9EURY</name>
<accession>A0A7J3TK51</accession>